<dbReference type="Proteomes" id="UP000518752">
    <property type="component" value="Unassembled WGS sequence"/>
</dbReference>
<reference evidence="4 5" key="1">
    <citation type="journal article" date="2020" name="ISME J.">
        <title>Uncovering the hidden diversity of litter-decomposition mechanisms in mushroom-forming fungi.</title>
        <authorList>
            <person name="Floudas D."/>
            <person name="Bentzer J."/>
            <person name="Ahren D."/>
            <person name="Johansson T."/>
            <person name="Persson P."/>
            <person name="Tunlid A."/>
        </authorList>
    </citation>
    <scope>NUCLEOTIDE SEQUENCE [LARGE SCALE GENOMIC DNA]</scope>
    <source>
        <strain evidence="4 5">CBS 406.79</strain>
    </source>
</reference>
<name>A0A8H5HNI0_9AGAR</name>
<organism evidence="4 5">
    <name type="scientific">Collybiopsis confluens</name>
    <dbReference type="NCBI Taxonomy" id="2823264"/>
    <lineage>
        <taxon>Eukaryota</taxon>
        <taxon>Fungi</taxon>
        <taxon>Dikarya</taxon>
        <taxon>Basidiomycota</taxon>
        <taxon>Agaricomycotina</taxon>
        <taxon>Agaricomycetes</taxon>
        <taxon>Agaricomycetidae</taxon>
        <taxon>Agaricales</taxon>
        <taxon>Marasmiineae</taxon>
        <taxon>Omphalotaceae</taxon>
        <taxon>Collybiopsis</taxon>
    </lineage>
</organism>
<comment type="caution">
    <text evidence="4">The sequence shown here is derived from an EMBL/GenBank/DDBJ whole genome shotgun (WGS) entry which is preliminary data.</text>
</comment>
<accession>A0A8H5HNI0</accession>
<dbReference type="Pfam" id="PF13460">
    <property type="entry name" value="NAD_binding_10"/>
    <property type="match status" value="1"/>
</dbReference>
<dbReference type="GO" id="GO:0005741">
    <property type="term" value="C:mitochondrial outer membrane"/>
    <property type="evidence" value="ECO:0007669"/>
    <property type="project" value="UniProtKB-SubCell"/>
</dbReference>
<dbReference type="OrthoDB" id="430436at2759"/>
<dbReference type="EMBL" id="JAACJN010000036">
    <property type="protein sequence ID" value="KAF5386359.1"/>
    <property type="molecule type" value="Genomic_DNA"/>
</dbReference>
<proteinExistence type="inferred from homology"/>
<evidence type="ECO:0000256" key="1">
    <source>
        <dbReference type="ARBA" id="ARBA00004450"/>
    </source>
</evidence>
<evidence type="ECO:0000259" key="3">
    <source>
        <dbReference type="Pfam" id="PF13460"/>
    </source>
</evidence>
<comment type="subcellular location">
    <subcellularLocation>
        <location evidence="1">Mitochondrion outer membrane</location>
        <topology evidence="1">Peripheral membrane protein</topology>
    </subcellularLocation>
</comment>
<dbReference type="PANTHER" id="PTHR14097:SF7">
    <property type="entry name" value="OXIDOREDUCTASE HTATIP2"/>
    <property type="match status" value="1"/>
</dbReference>
<sequence>MSSPQTALIVGATGQTGRYLLNQLLASSHFSRVSEYGRRLVDLDSNATGKERLEQKVIDFEKLDDGMKDGKWDVVFITLGTTKKNAGSAEAFEKIDREYVVNAARAAKSIDKPQRLVYLSSGGANPSSSFLYPRSKGLTELELASLGYQDTIVFRPGMLAGVDRPESRPLETGARYITGLVETLAQAMYKAGVLGSANLPTSAAASKVSTGGSVEFTVIGNAGAHALAKYD</sequence>
<dbReference type="AlphaFoldDB" id="A0A8H5HNI0"/>
<dbReference type="SUPFAM" id="SSF51735">
    <property type="entry name" value="NAD(P)-binding Rossmann-fold domains"/>
    <property type="match status" value="1"/>
</dbReference>
<dbReference type="GO" id="GO:0051170">
    <property type="term" value="P:import into nucleus"/>
    <property type="evidence" value="ECO:0007669"/>
    <property type="project" value="TreeGrafter"/>
</dbReference>
<evidence type="ECO:0000313" key="5">
    <source>
        <dbReference type="Proteomes" id="UP000518752"/>
    </source>
</evidence>
<feature type="domain" description="NAD(P)-binding" evidence="3">
    <location>
        <begin position="11"/>
        <end position="139"/>
    </location>
</feature>
<comment type="similarity">
    <text evidence="2">Belongs to the FMP52 family.</text>
</comment>
<gene>
    <name evidence="4" type="ORF">D9757_006665</name>
</gene>
<dbReference type="Gene3D" id="3.40.50.720">
    <property type="entry name" value="NAD(P)-binding Rossmann-like Domain"/>
    <property type="match status" value="1"/>
</dbReference>
<dbReference type="InterPro" id="IPR016040">
    <property type="entry name" value="NAD(P)-bd_dom"/>
</dbReference>
<keyword evidence="5" id="KW-1185">Reference proteome</keyword>
<dbReference type="PANTHER" id="PTHR14097">
    <property type="entry name" value="OXIDOREDUCTASE HTATIP2"/>
    <property type="match status" value="1"/>
</dbReference>
<evidence type="ECO:0000313" key="4">
    <source>
        <dbReference type="EMBL" id="KAF5386359.1"/>
    </source>
</evidence>
<protein>
    <recommendedName>
        <fullName evidence="3">NAD(P)-binding domain-containing protein</fullName>
    </recommendedName>
</protein>
<dbReference type="InterPro" id="IPR036291">
    <property type="entry name" value="NAD(P)-bd_dom_sf"/>
</dbReference>
<evidence type="ECO:0000256" key="2">
    <source>
        <dbReference type="ARBA" id="ARBA00006617"/>
    </source>
</evidence>